<dbReference type="Pfam" id="PF24883">
    <property type="entry name" value="NPHP3_N"/>
    <property type="match status" value="1"/>
</dbReference>
<evidence type="ECO:0000256" key="1">
    <source>
        <dbReference type="ARBA" id="ARBA00022737"/>
    </source>
</evidence>
<dbReference type="InterPro" id="IPR054289">
    <property type="entry name" value="DUF7025"/>
</dbReference>
<evidence type="ECO:0000259" key="6">
    <source>
        <dbReference type="Pfam" id="PF24809"/>
    </source>
</evidence>
<accession>A0ABR3XPP1</accession>
<dbReference type="InterPro" id="IPR003959">
    <property type="entry name" value="ATPase_AAA_core"/>
</dbReference>
<organism evidence="8 9">
    <name type="scientific">Diaporthe australafricana</name>
    <dbReference type="NCBI Taxonomy" id="127596"/>
    <lineage>
        <taxon>Eukaryota</taxon>
        <taxon>Fungi</taxon>
        <taxon>Dikarya</taxon>
        <taxon>Ascomycota</taxon>
        <taxon>Pezizomycotina</taxon>
        <taxon>Sordariomycetes</taxon>
        <taxon>Sordariomycetidae</taxon>
        <taxon>Diaporthales</taxon>
        <taxon>Diaporthaceae</taxon>
        <taxon>Diaporthe</taxon>
    </lineage>
</organism>
<feature type="domain" description="ATPase AAA-type core" evidence="3">
    <location>
        <begin position="840"/>
        <end position="950"/>
    </location>
</feature>
<dbReference type="PANTHER" id="PTHR46411:SF4">
    <property type="entry name" value="AAA+ ATPASE DOMAIN-CONTAINING PROTEIN"/>
    <property type="match status" value="1"/>
</dbReference>
<evidence type="ECO:0000313" key="8">
    <source>
        <dbReference type="EMBL" id="KAL1877958.1"/>
    </source>
</evidence>
<dbReference type="Pfam" id="PF23232">
    <property type="entry name" value="AAA_lid_13"/>
    <property type="match status" value="1"/>
</dbReference>
<protein>
    <recommendedName>
        <fullName evidence="10">AAA+ ATPase domain-containing protein</fullName>
    </recommendedName>
</protein>
<dbReference type="PANTHER" id="PTHR46411">
    <property type="entry name" value="FAMILY ATPASE, PUTATIVE-RELATED"/>
    <property type="match status" value="1"/>
</dbReference>
<evidence type="ECO:0008006" key="10">
    <source>
        <dbReference type="Google" id="ProtNLM"/>
    </source>
</evidence>
<dbReference type="InterPro" id="IPR056884">
    <property type="entry name" value="NPHP3-like_N"/>
</dbReference>
<comment type="caution">
    <text evidence="8">The sequence shown here is derived from an EMBL/GenBank/DDBJ whole genome shotgun (WGS) entry which is preliminary data.</text>
</comment>
<feature type="domain" description="DUF7708" evidence="6">
    <location>
        <begin position="124"/>
        <end position="256"/>
    </location>
</feature>
<proteinExistence type="predicted"/>
<dbReference type="InterPro" id="IPR056125">
    <property type="entry name" value="DUF7708"/>
</dbReference>
<feature type="domain" description="Nephrocystin 3-like N-terminal" evidence="7">
    <location>
        <begin position="391"/>
        <end position="554"/>
    </location>
</feature>
<feature type="compositionally biased region" description="Basic and acidic residues" evidence="2">
    <location>
        <begin position="325"/>
        <end position="340"/>
    </location>
</feature>
<feature type="region of interest" description="Disordered" evidence="2">
    <location>
        <begin position="316"/>
        <end position="351"/>
    </location>
</feature>
<dbReference type="Proteomes" id="UP001583177">
    <property type="component" value="Unassembled WGS sequence"/>
</dbReference>
<evidence type="ECO:0000259" key="3">
    <source>
        <dbReference type="Pfam" id="PF00004"/>
    </source>
</evidence>
<feature type="domain" description="DUF7025" evidence="4">
    <location>
        <begin position="604"/>
        <end position="699"/>
    </location>
</feature>
<evidence type="ECO:0000259" key="5">
    <source>
        <dbReference type="Pfam" id="PF23232"/>
    </source>
</evidence>
<keyword evidence="9" id="KW-1185">Reference proteome</keyword>
<evidence type="ECO:0000256" key="2">
    <source>
        <dbReference type="SAM" id="MobiDB-lite"/>
    </source>
</evidence>
<reference evidence="8 9" key="1">
    <citation type="journal article" date="2024" name="IMA Fungus">
        <title>IMA Genome - F19 : A genome assembly and annotation guide to empower mycologists, including annotated draft genome sequences of Ceratocystis pirilliformis, Diaporthe australafricana, Fusarium ophioides, Paecilomyces lecythidis, and Sporothrix stenoceras.</title>
        <authorList>
            <person name="Aylward J."/>
            <person name="Wilson A.M."/>
            <person name="Visagie C.M."/>
            <person name="Spraker J."/>
            <person name="Barnes I."/>
            <person name="Buitendag C."/>
            <person name="Ceriani C."/>
            <person name="Del Mar Angel L."/>
            <person name="du Plessis D."/>
            <person name="Fuchs T."/>
            <person name="Gasser K."/>
            <person name="Kramer D."/>
            <person name="Li W."/>
            <person name="Munsamy K."/>
            <person name="Piso A."/>
            <person name="Price J.L."/>
            <person name="Sonnekus B."/>
            <person name="Thomas C."/>
            <person name="van der Nest A."/>
            <person name="van Dijk A."/>
            <person name="van Heerden A."/>
            <person name="van Vuuren N."/>
            <person name="Yilmaz N."/>
            <person name="Duong T.A."/>
            <person name="van der Merwe N.A."/>
            <person name="Wingfield M.J."/>
            <person name="Wingfield B.D."/>
        </authorList>
    </citation>
    <scope>NUCLEOTIDE SEQUENCE [LARGE SCALE GENOMIC DNA]</scope>
    <source>
        <strain evidence="8 9">CMW 18300</strain>
    </source>
</reference>
<dbReference type="InterPro" id="IPR056599">
    <property type="entry name" value="AAA_lid_fung"/>
</dbReference>
<feature type="domain" description="AAA+ ATPase lid" evidence="5">
    <location>
        <begin position="965"/>
        <end position="1050"/>
    </location>
</feature>
<keyword evidence="1" id="KW-0677">Repeat</keyword>
<dbReference type="Pfam" id="PF22942">
    <property type="entry name" value="DUF7025"/>
    <property type="match status" value="1"/>
</dbReference>
<feature type="compositionally biased region" description="Polar residues" evidence="2">
    <location>
        <begin position="17"/>
        <end position="29"/>
    </location>
</feature>
<dbReference type="Pfam" id="PF24809">
    <property type="entry name" value="DUF7708"/>
    <property type="match status" value="1"/>
</dbReference>
<dbReference type="SUPFAM" id="SSF52540">
    <property type="entry name" value="P-loop containing nucleoside triphosphate hydrolases"/>
    <property type="match status" value="1"/>
</dbReference>
<dbReference type="InterPro" id="IPR027417">
    <property type="entry name" value="P-loop_NTPase"/>
</dbReference>
<dbReference type="EMBL" id="JAWRVE010000013">
    <property type="protein sequence ID" value="KAL1877958.1"/>
    <property type="molecule type" value="Genomic_DNA"/>
</dbReference>
<feature type="region of interest" description="Disordered" evidence="2">
    <location>
        <begin position="1"/>
        <end position="36"/>
    </location>
</feature>
<feature type="region of interest" description="Disordered" evidence="2">
    <location>
        <begin position="365"/>
        <end position="389"/>
    </location>
</feature>
<evidence type="ECO:0000259" key="4">
    <source>
        <dbReference type="Pfam" id="PF22942"/>
    </source>
</evidence>
<dbReference type="Gene3D" id="3.40.50.300">
    <property type="entry name" value="P-loop containing nucleotide triphosphate hydrolases"/>
    <property type="match status" value="1"/>
</dbReference>
<gene>
    <name evidence="8" type="ORF">Daus18300_002312</name>
</gene>
<name>A0ABR3XPP1_9PEZI</name>
<sequence>MSSRFFTEPEALPSSDGPATSVGQPGSEPSRQDPLLINSATTSQWDEQKWTKAILEQACIQESTTKLNKRIADFVAEASPQERDLLEDSHKKFLEINERAKSCSAVSENEGSFFKRVKDMWRETNEVAYGYVQILDVMVGQAPEYVGLAYGAVKIILVVQINHEEVKKKAKDYLEQVQLKFQIIDHLTSYIPSAHLVTLVAQAYSLFYRFLAKAVRYYTQSRLKTWAKAITKPWKRFQDIVDSIDQTLANIKDVAQYCGILQGHASSIMIHKNLVLLQQHSVKVEKVLELVEELSSKMNVQSVIFKKKEHIRQAESALSQSTAERLNEPAIDGRENRPKDVPPATTDSDDIDSLDDLLFSELQESEKHTTRDQRAREELPEMKAHRSERKNFTKSEMALAWAESHRSEILWVDGYQLLSRANFNASFVFPLLQLVESSFESVITLRHFCQVRHDRSDPYLIMMQDLVSQLLRQNPSVAQRTKASMTRDMTSSTEGLWTLFSDLLEKIKAQCVFLVVGGIDSLVENGLDARETRSDIVDHLHALTETRLVKVMITLDIPQPDGVTLDNVSSLTIFRHQADPKRTLSFDSMQNSLPLLSLQLTEIQEKRCRRVSFMQLPMIYTPGSIIYTHDGKYLRAFVVSELSGMSQTFSRGYDPLHIRAWSVDHNGTYICKRYHEFQVSYFIGLREIASMAYVPAGYLQDEIARREELVARGRLYWSMGSGSHHKMITKDNGQWRVGQHMIVDQESRLVQPEVAEWLKSQFHPEQASDVKPRFLMLAPPEIAAFNLTDLTWMMCDLDSCKEVLFSSTPMDDLLMLREQRNMILAMVHRREKAAGALTFLLHGPSGTGKHSTVESIAETIRQPLISLTSADIGTVEQKMPVSEWFRMAERWNAIIVLSGANLFLERRLDADLQIRSIISSFTKAMNRFRGMLFLLSLPVASLDSAFASRVHLTVRYEFPTQHELGQMWDQSLKSLRKGRTIRVGEGVQRYIHEELKKMGYAWSGREIRNALSTAIALAEYRFFEATPDEQEDYDGLPRLEEEDIRQVIEAKEPRTVFRARDSAEN</sequence>
<dbReference type="Pfam" id="PF00004">
    <property type="entry name" value="AAA"/>
    <property type="match status" value="1"/>
</dbReference>
<evidence type="ECO:0000259" key="7">
    <source>
        <dbReference type="Pfam" id="PF24883"/>
    </source>
</evidence>
<evidence type="ECO:0000313" key="9">
    <source>
        <dbReference type="Proteomes" id="UP001583177"/>
    </source>
</evidence>